<evidence type="ECO:0000313" key="2">
    <source>
        <dbReference type="EMBL" id="OWZ22176.1"/>
    </source>
</evidence>
<dbReference type="AlphaFoldDB" id="A0A225WWY6"/>
<dbReference type="PANTHER" id="PTHR31569">
    <property type="entry name" value="SWIM-TYPE DOMAIN-CONTAINING PROTEIN"/>
    <property type="match status" value="1"/>
</dbReference>
<gene>
    <name evidence="2" type="ORF">PHMEG_0003143</name>
</gene>
<dbReference type="STRING" id="4795.A0A225WWY6"/>
<evidence type="ECO:0000313" key="3">
    <source>
        <dbReference type="Proteomes" id="UP000198211"/>
    </source>
</evidence>
<comment type="caution">
    <text evidence="2">The sequence shown here is derived from an EMBL/GenBank/DDBJ whole genome shotgun (WGS) entry which is preliminary data.</text>
</comment>
<dbReference type="InterPro" id="IPR052579">
    <property type="entry name" value="Zinc_finger_SWIM"/>
</dbReference>
<feature type="compositionally biased region" description="Low complexity" evidence="1">
    <location>
        <begin position="63"/>
        <end position="76"/>
    </location>
</feature>
<proteinExistence type="predicted"/>
<sequence length="153" mass="17317">MSDSEPERQVPSGSVWTCPSVEVEWHDNWDAFRTYIDDYQETTHQIFKQRTSTSVAKRNSEIQSQSKLPLSSLKSPGDTKSDADSSTGSVSLRLIPEEFKNFWIKLVCTHGWTRKSRGKGIRKSFFDKATGCKANIKAAIVWDADNSDLLVKE</sequence>
<keyword evidence="3" id="KW-1185">Reference proteome</keyword>
<reference evidence="3" key="1">
    <citation type="submission" date="2017-03" db="EMBL/GenBank/DDBJ databases">
        <title>Phytopthora megakarya and P. palmivora, two closely related causual agents of cacao black pod achieved similar genome size and gene model numbers by different mechanisms.</title>
        <authorList>
            <person name="Ali S."/>
            <person name="Shao J."/>
            <person name="Larry D.J."/>
            <person name="Kronmiller B."/>
            <person name="Shen D."/>
            <person name="Strem M.D."/>
            <person name="Melnick R.L."/>
            <person name="Guiltinan M.J."/>
            <person name="Tyler B.M."/>
            <person name="Meinhardt L.W."/>
            <person name="Bailey B.A."/>
        </authorList>
    </citation>
    <scope>NUCLEOTIDE SEQUENCE [LARGE SCALE GENOMIC DNA]</scope>
    <source>
        <strain evidence="3">zdho120</strain>
    </source>
</reference>
<dbReference type="PANTHER" id="PTHR31569:SF4">
    <property type="entry name" value="SWIM-TYPE DOMAIN-CONTAINING PROTEIN"/>
    <property type="match status" value="1"/>
</dbReference>
<name>A0A225WWY6_9STRA</name>
<accession>A0A225WWY6</accession>
<dbReference type="OrthoDB" id="10452356at2759"/>
<organism evidence="2 3">
    <name type="scientific">Phytophthora megakarya</name>
    <dbReference type="NCBI Taxonomy" id="4795"/>
    <lineage>
        <taxon>Eukaryota</taxon>
        <taxon>Sar</taxon>
        <taxon>Stramenopiles</taxon>
        <taxon>Oomycota</taxon>
        <taxon>Peronosporomycetes</taxon>
        <taxon>Peronosporales</taxon>
        <taxon>Peronosporaceae</taxon>
        <taxon>Phytophthora</taxon>
    </lineage>
</organism>
<evidence type="ECO:0000256" key="1">
    <source>
        <dbReference type="SAM" id="MobiDB-lite"/>
    </source>
</evidence>
<protein>
    <submittedName>
        <fullName evidence="2">ABC transporter</fullName>
    </submittedName>
</protein>
<dbReference type="EMBL" id="NBNE01000156">
    <property type="protein sequence ID" value="OWZ22176.1"/>
    <property type="molecule type" value="Genomic_DNA"/>
</dbReference>
<feature type="region of interest" description="Disordered" evidence="1">
    <location>
        <begin position="50"/>
        <end position="88"/>
    </location>
</feature>
<dbReference type="Proteomes" id="UP000198211">
    <property type="component" value="Unassembled WGS sequence"/>
</dbReference>